<organism evidence="2 4">
    <name type="scientific">Brenneria nigrifluens DSM 30175 = ATCC 13028</name>
    <dbReference type="NCBI Taxonomy" id="1121120"/>
    <lineage>
        <taxon>Bacteria</taxon>
        <taxon>Pseudomonadati</taxon>
        <taxon>Pseudomonadota</taxon>
        <taxon>Gammaproteobacteria</taxon>
        <taxon>Enterobacterales</taxon>
        <taxon>Pectobacteriaceae</taxon>
        <taxon>Brenneria</taxon>
    </lineage>
</organism>
<dbReference type="NCBIfam" id="TIGR03764">
    <property type="entry name" value="ICE_PFGI_1_parB"/>
    <property type="match status" value="1"/>
</dbReference>
<feature type="compositionally biased region" description="Acidic residues" evidence="1">
    <location>
        <begin position="360"/>
        <end position="371"/>
    </location>
</feature>
<dbReference type="AlphaFoldDB" id="A0A2U1UHC2"/>
<dbReference type="SUPFAM" id="SSF110849">
    <property type="entry name" value="ParB/Sulfiredoxin"/>
    <property type="match status" value="1"/>
</dbReference>
<proteinExistence type="predicted"/>
<dbReference type="OrthoDB" id="7656008at2"/>
<dbReference type="Proteomes" id="UP000303847">
    <property type="component" value="Chromosome"/>
</dbReference>
<protein>
    <recommendedName>
        <fullName evidence="6">Chromosome partitioning protein ParB</fullName>
    </recommendedName>
</protein>
<evidence type="ECO:0000256" key="1">
    <source>
        <dbReference type="SAM" id="MobiDB-lite"/>
    </source>
</evidence>
<keyword evidence="5" id="KW-1185">Reference proteome</keyword>
<evidence type="ECO:0000313" key="5">
    <source>
        <dbReference type="Proteomes" id="UP000303847"/>
    </source>
</evidence>
<gene>
    <name evidence="2" type="ORF">DDT54_19955</name>
    <name evidence="3" type="ORF">EH206_19560</name>
</gene>
<sequence>MARSKNKVLDLSSALLQQGKTALGTHPETTAVTPISVNEIPMVLTLDELTPNPDNPRTGPNPKYKEIKASILARGLDTVPKVTRDPESDSPTYMFSDGGNTRYQILSELWQETGDERFYRILCVFKPWPGRLSCLIGHLAENDKRGDLSFIEKAFGIKAARAIYEELLSRPVTLRELSSLLADEGYPVHNSSISRMEDAVKYLYPFMPVLLKSGLGAPQIRSLLSLRRDSEKTWKLFANDVSALSTFDEVFGDVCRHFDDPEVYSLDMFRDELIGTLLKALPHPSLNYDRWLLELDPKEQNRRMHLGAPTQLPVQPTVNDSLLPSSEYLQEDGIELLPSAPEQEDDLNAPATLASALFDSDNEPTDTTEDGPEGKSTPSFDNPRVETQPDLYGALSVLSGDIENPSASESFNGESSVETLVQPDAASQMTTGAQQENTVNSDVAFADVGLEPVGAIWPIPTLQDDIEHLQVMTFRLVFELAEVAGCETEIKADRSGLYAAGYALAARHLAAGRIEQPSPFTVFLLSLAGADNTDHDGCSLGDVLIGSERAADLPLLDDIHAVKLMRLMRVMRRLRELQRDVAATEEND</sequence>
<name>A0A2U1UHC2_9GAMM</name>
<dbReference type="InterPro" id="IPR022304">
    <property type="entry name" value="ICE_PFGI_1_ParB"/>
</dbReference>
<dbReference type="Proteomes" id="UP000295985">
    <property type="component" value="Unassembled WGS sequence"/>
</dbReference>
<feature type="region of interest" description="Disordered" evidence="1">
    <location>
        <begin position="358"/>
        <end position="387"/>
    </location>
</feature>
<dbReference type="RefSeq" id="WP_009114270.1">
    <property type="nucleotide sequence ID" value="NZ_CP034036.1"/>
</dbReference>
<evidence type="ECO:0000313" key="3">
    <source>
        <dbReference type="EMBL" id="QCR06164.1"/>
    </source>
</evidence>
<evidence type="ECO:0000313" key="4">
    <source>
        <dbReference type="Proteomes" id="UP000295985"/>
    </source>
</evidence>
<accession>A0A2U1UHC2</accession>
<evidence type="ECO:0000313" key="2">
    <source>
        <dbReference type="EMBL" id="PWC21069.1"/>
    </source>
</evidence>
<dbReference type="EMBL" id="QDKK01000041">
    <property type="protein sequence ID" value="PWC21069.1"/>
    <property type="molecule type" value="Genomic_DNA"/>
</dbReference>
<reference evidence="2 4" key="1">
    <citation type="submission" date="2018-04" db="EMBL/GenBank/DDBJ databases">
        <title>Brenneria corticis sp.nov.</title>
        <authorList>
            <person name="Li Y."/>
        </authorList>
    </citation>
    <scope>NUCLEOTIDE SEQUENCE [LARGE SCALE GENOMIC DNA]</scope>
    <source>
        <strain evidence="2 4">LMG 2694</strain>
    </source>
</reference>
<dbReference type="InterPro" id="IPR036086">
    <property type="entry name" value="ParB/Sulfiredoxin_sf"/>
</dbReference>
<reference evidence="3 5" key="2">
    <citation type="submission" date="2018-11" db="EMBL/GenBank/DDBJ databases">
        <title>Genome sequences of Brenneria nigrifluens and Brenneria rubrifaciens.</title>
        <authorList>
            <person name="Poret-Peterson A.T."/>
            <person name="McClean A.E."/>
            <person name="Kluepfel D.A."/>
        </authorList>
    </citation>
    <scope>NUCLEOTIDE SEQUENCE [LARGE SCALE GENOMIC DNA]</scope>
    <source>
        <strain evidence="3 5">ATCC 13028</strain>
    </source>
</reference>
<dbReference type="EMBL" id="CP034036">
    <property type="protein sequence ID" value="QCR06164.1"/>
    <property type="molecule type" value="Genomic_DNA"/>
</dbReference>
<evidence type="ECO:0008006" key="6">
    <source>
        <dbReference type="Google" id="ProtNLM"/>
    </source>
</evidence>